<dbReference type="AlphaFoldDB" id="A0A369QHN4"/>
<reference evidence="1 2" key="1">
    <citation type="submission" date="2018-04" db="EMBL/GenBank/DDBJ databases">
        <title>Adhaeribacter sp. HMF7616 genome sequencing and assembly.</title>
        <authorList>
            <person name="Kang H."/>
            <person name="Kang J."/>
            <person name="Cha I."/>
            <person name="Kim H."/>
            <person name="Joh K."/>
        </authorList>
    </citation>
    <scope>NUCLEOTIDE SEQUENCE [LARGE SCALE GENOMIC DNA]</scope>
    <source>
        <strain evidence="1 2">HMF7616</strain>
    </source>
</reference>
<protein>
    <submittedName>
        <fullName evidence="1">Uncharacterized protein</fullName>
    </submittedName>
</protein>
<evidence type="ECO:0000313" key="1">
    <source>
        <dbReference type="EMBL" id="RDC64423.1"/>
    </source>
</evidence>
<evidence type="ECO:0000313" key="2">
    <source>
        <dbReference type="Proteomes" id="UP000253919"/>
    </source>
</evidence>
<name>A0A369QHN4_9BACT</name>
<comment type="caution">
    <text evidence="1">The sequence shown here is derived from an EMBL/GenBank/DDBJ whole genome shotgun (WGS) entry which is preliminary data.</text>
</comment>
<accession>A0A369QHN4</accession>
<keyword evidence="2" id="KW-1185">Reference proteome</keyword>
<proteinExistence type="predicted"/>
<organism evidence="1 2">
    <name type="scientific">Adhaeribacter pallidiroseus</name>
    <dbReference type="NCBI Taxonomy" id="2072847"/>
    <lineage>
        <taxon>Bacteria</taxon>
        <taxon>Pseudomonadati</taxon>
        <taxon>Bacteroidota</taxon>
        <taxon>Cytophagia</taxon>
        <taxon>Cytophagales</taxon>
        <taxon>Hymenobacteraceae</taxon>
        <taxon>Adhaeribacter</taxon>
    </lineage>
</organism>
<sequence>MVAGIKFKNVKQQGFCSPQFSLLFNLVGHNFIREKSRYQK</sequence>
<dbReference type="EMBL" id="QASA01000001">
    <property type="protein sequence ID" value="RDC64423.1"/>
    <property type="molecule type" value="Genomic_DNA"/>
</dbReference>
<dbReference type="Proteomes" id="UP000253919">
    <property type="component" value="Unassembled WGS sequence"/>
</dbReference>
<gene>
    <name evidence="1" type="ORF">AHMF7616_03037</name>
</gene>